<evidence type="ECO:0000313" key="1">
    <source>
        <dbReference type="EMBL" id="ABE65085.1"/>
    </source>
</evidence>
<keyword evidence="1" id="KW-0614">Plasmid</keyword>
<evidence type="ECO:0000313" key="2">
    <source>
        <dbReference type="Proteomes" id="UP000001953"/>
    </source>
</evidence>
<reference evidence="2" key="1">
    <citation type="submission" date="2006-03" db="EMBL/GenBank/DDBJ databases">
        <title>Complete sequence of plasmid 2 of Nitrobacter hamburgensis X14.</title>
        <authorList>
            <consortium name="US DOE Joint Genome Institute"/>
            <person name="Copeland A."/>
            <person name="Lucas S."/>
            <person name="Lapidus A."/>
            <person name="Barry K."/>
            <person name="Detter J.C."/>
            <person name="Glavina del Rio T."/>
            <person name="Hammon N."/>
            <person name="Israni S."/>
            <person name="Dalin E."/>
            <person name="Tice H."/>
            <person name="Pitluck S."/>
            <person name="Chain P."/>
            <person name="Malfatti S."/>
            <person name="Shin M."/>
            <person name="Vergez L."/>
            <person name="Schmutz J."/>
            <person name="Larimer F."/>
            <person name="Land M."/>
            <person name="Hauser L."/>
            <person name="Kyrpides N."/>
            <person name="Ivanova N."/>
            <person name="Ward B."/>
            <person name="Arp D."/>
            <person name="Klotz M."/>
            <person name="Stein L."/>
            <person name="O'Mullan G."/>
            <person name="Starkenburg S."/>
            <person name="Sayavedra L."/>
            <person name="Poret-Peterson A.T."/>
            <person name="Gentry M.E."/>
            <person name="Bruce D."/>
            <person name="Richardson P."/>
        </authorList>
    </citation>
    <scope>NUCLEOTIDE SEQUENCE [LARGE SCALE GENOMIC DNA]</scope>
    <source>
        <strain evidence="2">DSM 10229 / NCIMB 13809 / X14</strain>
        <plasmid evidence="2">Plasmid pNITHX2</plasmid>
    </source>
</reference>
<sequence>MATDEEKEHVFQAIEQAVDTIVSEVVEGHYEALTQEPQLTSKIAGAIEHTIKMMDVGDLNVQVEVRDFPAQGRGALEGKVGADVYISVAVIPEDRKDVSKGMLAQAKWDHSAKDPKLPEQIGKMTERSKSSSYVWVYGPNGVTCYPAGDYLNPHPKGSGGQSVGSLIANGLRCEEGDRSIGRDLTKPLITSLNEIMEELGVQTAVSFTIREGSRRRRFYRRRRGKRA</sequence>
<proteinExistence type="predicted"/>
<geneLocation type="plasmid" evidence="2">
    <name>pNITHX2</name>
</geneLocation>
<organism evidence="1 2">
    <name type="scientific">Nitrobacter hamburgensis (strain DSM 10229 / NCIMB 13809 / X14)</name>
    <dbReference type="NCBI Taxonomy" id="323097"/>
    <lineage>
        <taxon>Bacteria</taxon>
        <taxon>Pseudomonadati</taxon>
        <taxon>Pseudomonadota</taxon>
        <taxon>Alphaproteobacteria</taxon>
        <taxon>Hyphomicrobiales</taxon>
        <taxon>Nitrobacteraceae</taxon>
        <taxon>Nitrobacter</taxon>
    </lineage>
</organism>
<gene>
    <name evidence="1" type="ordered locus">Nham_4504</name>
</gene>
<protein>
    <submittedName>
        <fullName evidence="1">Uncharacterized protein</fullName>
    </submittedName>
</protein>
<accession>Q1QFB2</accession>
<dbReference type="AlphaFoldDB" id="Q1QFB2"/>
<dbReference type="KEGG" id="nha:Nham_4504"/>
<dbReference type="eggNOG" id="ENOG50319TW">
    <property type="taxonomic scope" value="Bacteria"/>
</dbReference>
<dbReference type="Proteomes" id="UP000001953">
    <property type="component" value="Plasmid 2"/>
</dbReference>
<dbReference type="EMBL" id="CP000321">
    <property type="protein sequence ID" value="ABE65085.1"/>
    <property type="molecule type" value="Genomic_DNA"/>
</dbReference>
<name>Q1QFB2_NITHX</name>
<keyword evidence="2" id="KW-1185">Reference proteome</keyword>
<dbReference type="RefSeq" id="WP_011505061.1">
    <property type="nucleotide sequence ID" value="NC_007960.1"/>
</dbReference>
<dbReference type="HOGENOM" id="CLU_1238243_0_0_5"/>
<dbReference type="OrthoDB" id="8243573at2"/>